<dbReference type="EMBL" id="BGZK01000312">
    <property type="protein sequence ID" value="GBP35950.1"/>
    <property type="molecule type" value="Genomic_DNA"/>
</dbReference>
<name>A0A4C1VBQ0_EUMVA</name>
<feature type="transmembrane region" description="Helical" evidence="1">
    <location>
        <begin position="48"/>
        <end position="66"/>
    </location>
</feature>
<comment type="caution">
    <text evidence="2">The sequence shown here is derived from an EMBL/GenBank/DDBJ whole genome shotgun (WGS) entry which is preliminary data.</text>
</comment>
<organism evidence="2 3">
    <name type="scientific">Eumeta variegata</name>
    <name type="common">Bagworm moth</name>
    <name type="synonym">Eumeta japonica</name>
    <dbReference type="NCBI Taxonomy" id="151549"/>
    <lineage>
        <taxon>Eukaryota</taxon>
        <taxon>Metazoa</taxon>
        <taxon>Ecdysozoa</taxon>
        <taxon>Arthropoda</taxon>
        <taxon>Hexapoda</taxon>
        <taxon>Insecta</taxon>
        <taxon>Pterygota</taxon>
        <taxon>Neoptera</taxon>
        <taxon>Endopterygota</taxon>
        <taxon>Lepidoptera</taxon>
        <taxon>Glossata</taxon>
        <taxon>Ditrysia</taxon>
        <taxon>Tineoidea</taxon>
        <taxon>Psychidae</taxon>
        <taxon>Oiketicinae</taxon>
        <taxon>Eumeta</taxon>
    </lineage>
</organism>
<keyword evidence="1" id="KW-0472">Membrane</keyword>
<evidence type="ECO:0000313" key="2">
    <source>
        <dbReference type="EMBL" id="GBP35950.1"/>
    </source>
</evidence>
<keyword evidence="1" id="KW-0812">Transmembrane</keyword>
<dbReference type="AlphaFoldDB" id="A0A4C1VBQ0"/>
<dbReference type="Proteomes" id="UP000299102">
    <property type="component" value="Unassembled WGS sequence"/>
</dbReference>
<proteinExistence type="predicted"/>
<evidence type="ECO:0000313" key="3">
    <source>
        <dbReference type="Proteomes" id="UP000299102"/>
    </source>
</evidence>
<protein>
    <submittedName>
        <fullName evidence="2">Uncharacterized protein</fullName>
    </submittedName>
</protein>
<reference evidence="2 3" key="1">
    <citation type="journal article" date="2019" name="Commun. Biol.">
        <title>The bagworm genome reveals a unique fibroin gene that provides high tensile strength.</title>
        <authorList>
            <person name="Kono N."/>
            <person name="Nakamura H."/>
            <person name="Ohtoshi R."/>
            <person name="Tomita M."/>
            <person name="Numata K."/>
            <person name="Arakawa K."/>
        </authorList>
    </citation>
    <scope>NUCLEOTIDE SEQUENCE [LARGE SCALE GENOMIC DNA]</scope>
</reference>
<keyword evidence="3" id="KW-1185">Reference proteome</keyword>
<keyword evidence="1" id="KW-1133">Transmembrane helix</keyword>
<gene>
    <name evidence="2" type="ORF">EVAR_91501_1</name>
</gene>
<sequence>MWVHSGHGSSSAFTHLAGYTGLPRRCDRTLFDSQRLGRLRSPISSAHLAPLILFAVVFILDFLVAFMRVAKLVSCYVCLLRTSSRFCATVGLPIWPRTENMGLLLPI</sequence>
<accession>A0A4C1VBQ0</accession>
<evidence type="ECO:0000256" key="1">
    <source>
        <dbReference type="SAM" id="Phobius"/>
    </source>
</evidence>